<evidence type="ECO:0000313" key="1">
    <source>
        <dbReference type="EMBL" id="PNX81910.1"/>
    </source>
</evidence>
<gene>
    <name evidence="1" type="ORF">L195_g037935</name>
</gene>
<sequence>MTSTSWLHLFPDVRLSNLLASHSDHSPILLQCSPTITVRFNGSFRFENKWLKEPDLEETVIDGWGANDNIAIVDRVARCANKLQRWGKRKRVKFKQETGECVREMEALRDNQGEAESRRFQECSDRHATLLVQEEGYWKQRAKMH</sequence>
<accession>A0A2K3LTP7</accession>
<dbReference type="EMBL" id="ASHM01040870">
    <property type="protein sequence ID" value="PNX81910.1"/>
    <property type="molecule type" value="Genomic_DNA"/>
</dbReference>
<dbReference type="PANTHER" id="PTHR33710:SF79">
    <property type="entry name" value="OS06G0205337 PROTEIN"/>
    <property type="match status" value="1"/>
</dbReference>
<reference evidence="1 2" key="1">
    <citation type="journal article" date="2014" name="Am. J. Bot.">
        <title>Genome assembly and annotation for red clover (Trifolium pratense; Fabaceae).</title>
        <authorList>
            <person name="Istvanek J."/>
            <person name="Jaros M."/>
            <person name="Krenek A."/>
            <person name="Repkova J."/>
        </authorList>
    </citation>
    <scope>NUCLEOTIDE SEQUENCE [LARGE SCALE GENOMIC DNA]</scope>
    <source>
        <strain evidence="2">cv. Tatra</strain>
        <tissue evidence="1">Young leaves</tissue>
    </source>
</reference>
<reference evidence="1 2" key="2">
    <citation type="journal article" date="2017" name="Front. Plant Sci.">
        <title>Gene Classification and Mining of Molecular Markers Useful in Red Clover (Trifolium pratense) Breeding.</title>
        <authorList>
            <person name="Istvanek J."/>
            <person name="Dluhosova J."/>
            <person name="Dluhos P."/>
            <person name="Patkova L."/>
            <person name="Nedelnik J."/>
            <person name="Repkova J."/>
        </authorList>
    </citation>
    <scope>NUCLEOTIDE SEQUENCE [LARGE SCALE GENOMIC DNA]</scope>
    <source>
        <strain evidence="2">cv. Tatra</strain>
        <tissue evidence="1">Young leaves</tissue>
    </source>
</reference>
<dbReference type="AlphaFoldDB" id="A0A2K3LTP7"/>
<dbReference type="PANTHER" id="PTHR33710">
    <property type="entry name" value="BNAC02G09200D PROTEIN"/>
    <property type="match status" value="1"/>
</dbReference>
<proteinExistence type="predicted"/>
<evidence type="ECO:0008006" key="3">
    <source>
        <dbReference type="Google" id="ProtNLM"/>
    </source>
</evidence>
<evidence type="ECO:0000313" key="2">
    <source>
        <dbReference type="Proteomes" id="UP000236291"/>
    </source>
</evidence>
<dbReference type="Proteomes" id="UP000236291">
    <property type="component" value="Unassembled WGS sequence"/>
</dbReference>
<organism evidence="1 2">
    <name type="scientific">Trifolium pratense</name>
    <name type="common">Red clover</name>
    <dbReference type="NCBI Taxonomy" id="57577"/>
    <lineage>
        <taxon>Eukaryota</taxon>
        <taxon>Viridiplantae</taxon>
        <taxon>Streptophyta</taxon>
        <taxon>Embryophyta</taxon>
        <taxon>Tracheophyta</taxon>
        <taxon>Spermatophyta</taxon>
        <taxon>Magnoliopsida</taxon>
        <taxon>eudicotyledons</taxon>
        <taxon>Gunneridae</taxon>
        <taxon>Pentapetalae</taxon>
        <taxon>rosids</taxon>
        <taxon>fabids</taxon>
        <taxon>Fabales</taxon>
        <taxon>Fabaceae</taxon>
        <taxon>Papilionoideae</taxon>
        <taxon>50 kb inversion clade</taxon>
        <taxon>NPAAA clade</taxon>
        <taxon>Hologalegina</taxon>
        <taxon>IRL clade</taxon>
        <taxon>Trifolieae</taxon>
        <taxon>Trifolium</taxon>
    </lineage>
</organism>
<name>A0A2K3LTP7_TRIPR</name>
<comment type="caution">
    <text evidence="1">The sequence shown here is derived from an EMBL/GenBank/DDBJ whole genome shotgun (WGS) entry which is preliminary data.</text>
</comment>
<protein>
    <recommendedName>
        <fullName evidence="3">Endonuclease/exonuclease/phosphatase family protein</fullName>
    </recommendedName>
</protein>